<feature type="region of interest" description="Disordered" evidence="1">
    <location>
        <begin position="211"/>
        <end position="241"/>
    </location>
</feature>
<accession>M7B4V5</accession>
<dbReference type="Gene3D" id="1.10.10.60">
    <property type="entry name" value="Homeodomain-like"/>
    <property type="match status" value="1"/>
</dbReference>
<feature type="region of interest" description="Disordered" evidence="1">
    <location>
        <begin position="159"/>
        <end position="192"/>
    </location>
</feature>
<gene>
    <name evidence="3" type="ORF">UY3_15767</name>
</gene>
<dbReference type="AlphaFoldDB" id="M7B4V5"/>
<feature type="domain" description="Myb/SANT-like DNA-binding" evidence="2">
    <location>
        <begin position="11"/>
        <end position="98"/>
    </location>
</feature>
<feature type="compositionally biased region" description="Basic and acidic residues" evidence="1">
    <location>
        <begin position="218"/>
        <end position="241"/>
    </location>
</feature>
<keyword evidence="4" id="KW-1185">Reference proteome</keyword>
<dbReference type="InterPro" id="IPR044822">
    <property type="entry name" value="Myb_DNA-bind_4"/>
</dbReference>
<proteinExistence type="predicted"/>
<dbReference type="Proteomes" id="UP000031443">
    <property type="component" value="Unassembled WGS sequence"/>
</dbReference>
<dbReference type="PANTHER" id="PTHR47595">
    <property type="entry name" value="HEAT SHOCK 70 KDA PROTEIN 14"/>
    <property type="match status" value="1"/>
</dbReference>
<organism evidence="3 4">
    <name type="scientific">Chelonia mydas</name>
    <name type="common">Green sea-turtle</name>
    <name type="synonym">Chelonia agassizi</name>
    <dbReference type="NCBI Taxonomy" id="8469"/>
    <lineage>
        <taxon>Eukaryota</taxon>
        <taxon>Metazoa</taxon>
        <taxon>Chordata</taxon>
        <taxon>Craniata</taxon>
        <taxon>Vertebrata</taxon>
        <taxon>Euteleostomi</taxon>
        <taxon>Archelosauria</taxon>
        <taxon>Testudinata</taxon>
        <taxon>Testudines</taxon>
        <taxon>Cryptodira</taxon>
        <taxon>Durocryptodira</taxon>
        <taxon>Americhelydia</taxon>
        <taxon>Chelonioidea</taxon>
        <taxon>Cheloniidae</taxon>
        <taxon>Chelonia</taxon>
    </lineage>
</organism>
<evidence type="ECO:0000259" key="2">
    <source>
        <dbReference type="Pfam" id="PF13837"/>
    </source>
</evidence>
<evidence type="ECO:0000313" key="3">
    <source>
        <dbReference type="EMBL" id="EMP27168.1"/>
    </source>
</evidence>
<name>M7B4V5_CHEMY</name>
<evidence type="ECO:0000256" key="1">
    <source>
        <dbReference type="SAM" id="MobiDB-lite"/>
    </source>
</evidence>
<dbReference type="PANTHER" id="PTHR47595:SF1">
    <property type="entry name" value="MYB_SANT-LIKE DNA-BINDING DOMAIN-CONTAINING PROTEIN"/>
    <property type="match status" value="1"/>
</dbReference>
<evidence type="ECO:0000313" key="4">
    <source>
        <dbReference type="Proteomes" id="UP000031443"/>
    </source>
</evidence>
<dbReference type="EMBL" id="KB573110">
    <property type="protein sequence ID" value="EMP27168.1"/>
    <property type="molecule type" value="Genomic_DNA"/>
</dbReference>
<protein>
    <recommendedName>
        <fullName evidence="2">Myb/SANT-like DNA-binding domain-containing protein</fullName>
    </recommendedName>
</protein>
<sequence>MVASCSKRCPTWNIPELLDLLALWGEKAVQSQLCSSHRNLDTYGQISLGLCGKGYEWDTVQCKAKIKELSQACQKAKEVNCHSGADPETCHFCKELDPILGSNPTSTAKSPVDTLVRQEVAESGPNPEDKVVGKEVELEDDVEPTAGLSSGTASQEFFSTLEVSSQSQQSLSGKQEAGEEGPGRCGLKGNLLHTGRVSLPDKEVTKEDIFQEVLQSSEAEKRERREWRETETQDRKDTEENIQKAHEQMIKVMEVQTEKLKSLSTL</sequence>
<dbReference type="Pfam" id="PF13837">
    <property type="entry name" value="Myb_DNA-bind_4"/>
    <property type="match status" value="1"/>
</dbReference>
<reference evidence="4" key="1">
    <citation type="journal article" date="2013" name="Nat. Genet.">
        <title>The draft genomes of soft-shell turtle and green sea turtle yield insights into the development and evolution of the turtle-specific body plan.</title>
        <authorList>
            <person name="Wang Z."/>
            <person name="Pascual-Anaya J."/>
            <person name="Zadissa A."/>
            <person name="Li W."/>
            <person name="Niimura Y."/>
            <person name="Huang Z."/>
            <person name="Li C."/>
            <person name="White S."/>
            <person name="Xiong Z."/>
            <person name="Fang D."/>
            <person name="Wang B."/>
            <person name="Ming Y."/>
            <person name="Chen Y."/>
            <person name="Zheng Y."/>
            <person name="Kuraku S."/>
            <person name="Pignatelli M."/>
            <person name="Herrero J."/>
            <person name="Beal K."/>
            <person name="Nozawa M."/>
            <person name="Li Q."/>
            <person name="Wang J."/>
            <person name="Zhang H."/>
            <person name="Yu L."/>
            <person name="Shigenobu S."/>
            <person name="Wang J."/>
            <person name="Liu J."/>
            <person name="Flicek P."/>
            <person name="Searle S."/>
            <person name="Wang J."/>
            <person name="Kuratani S."/>
            <person name="Yin Y."/>
            <person name="Aken B."/>
            <person name="Zhang G."/>
            <person name="Irie N."/>
        </authorList>
    </citation>
    <scope>NUCLEOTIDE SEQUENCE [LARGE SCALE GENOMIC DNA]</scope>
</reference>